<dbReference type="AlphaFoldDB" id="A0A9D3U6Y6"/>
<keyword evidence="2" id="KW-1185">Reference proteome</keyword>
<comment type="caution">
    <text evidence="1">The sequence shown here is derived from an EMBL/GenBank/DDBJ whole genome shotgun (WGS) entry which is preliminary data.</text>
</comment>
<dbReference type="OrthoDB" id="1735832at2759"/>
<evidence type="ECO:0000313" key="1">
    <source>
        <dbReference type="EMBL" id="KAH1030984.1"/>
    </source>
</evidence>
<protein>
    <submittedName>
        <fullName evidence="1">Uncharacterized protein</fullName>
    </submittedName>
</protein>
<sequence>MALDVVENALLSHESQHPLPKTANPRVQIAGNFTPVPKQPVKHRLPVIGTIPDCIQGVMFETELTHFMNQSPVAISSTVTTVTFYTYGLFGLVDPSHGTGVANAGLVSAAS</sequence>
<evidence type="ECO:0000313" key="2">
    <source>
        <dbReference type="Proteomes" id="UP000828251"/>
    </source>
</evidence>
<proteinExistence type="predicted"/>
<dbReference type="EMBL" id="JAIQCV010000013">
    <property type="protein sequence ID" value="KAH1030984.1"/>
    <property type="molecule type" value="Genomic_DNA"/>
</dbReference>
<reference evidence="1 2" key="1">
    <citation type="journal article" date="2021" name="Plant Biotechnol. J.">
        <title>Multi-omics assisted identification of the key and species-specific regulatory components of drought-tolerant mechanisms in Gossypium stocksii.</title>
        <authorList>
            <person name="Yu D."/>
            <person name="Ke L."/>
            <person name="Zhang D."/>
            <person name="Wu Y."/>
            <person name="Sun Y."/>
            <person name="Mei J."/>
            <person name="Sun J."/>
            <person name="Sun Y."/>
        </authorList>
    </citation>
    <scope>NUCLEOTIDE SEQUENCE [LARGE SCALE GENOMIC DNA]</scope>
    <source>
        <strain evidence="2">cv. E1</strain>
        <tissue evidence="1">Leaf</tissue>
    </source>
</reference>
<gene>
    <name evidence="1" type="ORF">J1N35_043158</name>
</gene>
<accession>A0A9D3U6Y6</accession>
<organism evidence="1 2">
    <name type="scientific">Gossypium stocksii</name>
    <dbReference type="NCBI Taxonomy" id="47602"/>
    <lineage>
        <taxon>Eukaryota</taxon>
        <taxon>Viridiplantae</taxon>
        <taxon>Streptophyta</taxon>
        <taxon>Embryophyta</taxon>
        <taxon>Tracheophyta</taxon>
        <taxon>Spermatophyta</taxon>
        <taxon>Magnoliopsida</taxon>
        <taxon>eudicotyledons</taxon>
        <taxon>Gunneridae</taxon>
        <taxon>Pentapetalae</taxon>
        <taxon>rosids</taxon>
        <taxon>malvids</taxon>
        <taxon>Malvales</taxon>
        <taxon>Malvaceae</taxon>
        <taxon>Malvoideae</taxon>
        <taxon>Gossypium</taxon>
    </lineage>
</organism>
<name>A0A9D3U6Y6_9ROSI</name>
<dbReference type="Proteomes" id="UP000828251">
    <property type="component" value="Unassembled WGS sequence"/>
</dbReference>